<reference evidence="1 2" key="1">
    <citation type="submission" date="2019-06" db="EMBL/GenBank/DDBJ databases">
        <title>Paenimaribius caenipelagi gen. nov., sp. nov., isolated from a tidal flat.</title>
        <authorList>
            <person name="Yoon J.-H."/>
        </authorList>
    </citation>
    <scope>NUCLEOTIDE SEQUENCE [LARGE SCALE GENOMIC DNA]</scope>
    <source>
        <strain evidence="1 2">JBTF-M29</strain>
    </source>
</reference>
<accession>A0A547PT94</accession>
<protein>
    <submittedName>
        <fullName evidence="1">Uncharacterized protein</fullName>
    </submittedName>
</protein>
<evidence type="ECO:0000313" key="1">
    <source>
        <dbReference type="EMBL" id="TRD17301.1"/>
    </source>
</evidence>
<evidence type="ECO:0000313" key="2">
    <source>
        <dbReference type="Proteomes" id="UP000318590"/>
    </source>
</evidence>
<gene>
    <name evidence="1" type="ORF">FEV53_13285</name>
</gene>
<sequence>MLRQYEPQRFRDQVIRGKTCRVGTVDVGSIRIVGGVKVMVEGWIPRDYACHINGRFVTKRIRGGHLAQIRVLRTGQKKILADHYLVNADEIHG</sequence>
<dbReference type="OrthoDB" id="7873172at2"/>
<dbReference type="Proteomes" id="UP000318590">
    <property type="component" value="Unassembled WGS sequence"/>
</dbReference>
<keyword evidence="2" id="KW-1185">Reference proteome</keyword>
<comment type="caution">
    <text evidence="1">The sequence shown here is derived from an EMBL/GenBank/DDBJ whole genome shotgun (WGS) entry which is preliminary data.</text>
</comment>
<proteinExistence type="predicted"/>
<dbReference type="AlphaFoldDB" id="A0A547PT94"/>
<dbReference type="RefSeq" id="WP_142835310.1">
    <property type="nucleotide sequence ID" value="NZ_VFSV01000025.1"/>
</dbReference>
<dbReference type="EMBL" id="VFSV01000025">
    <property type="protein sequence ID" value="TRD17301.1"/>
    <property type="molecule type" value="Genomic_DNA"/>
</dbReference>
<name>A0A547PT94_9RHOB</name>
<organism evidence="1 2">
    <name type="scientific">Palleronia caenipelagi</name>
    <dbReference type="NCBI Taxonomy" id="2489174"/>
    <lineage>
        <taxon>Bacteria</taxon>
        <taxon>Pseudomonadati</taxon>
        <taxon>Pseudomonadota</taxon>
        <taxon>Alphaproteobacteria</taxon>
        <taxon>Rhodobacterales</taxon>
        <taxon>Roseobacteraceae</taxon>
        <taxon>Palleronia</taxon>
    </lineage>
</organism>